<dbReference type="InterPro" id="IPR041613">
    <property type="entry name" value="Pept_S41_N"/>
</dbReference>
<organism evidence="3 4">
    <name type="scientific">Flaviramulus multivorans</name>
    <dbReference type="NCBI Taxonomy" id="1304750"/>
    <lineage>
        <taxon>Bacteria</taxon>
        <taxon>Pseudomonadati</taxon>
        <taxon>Bacteroidota</taxon>
        <taxon>Flavobacteriia</taxon>
        <taxon>Flavobacteriales</taxon>
        <taxon>Flavobacteriaceae</taxon>
        <taxon>Flaviramulus</taxon>
    </lineage>
</organism>
<dbReference type="Pfam" id="PF18294">
    <property type="entry name" value="Pept_S41_N"/>
    <property type="match status" value="1"/>
</dbReference>
<comment type="caution">
    <text evidence="3">The sequence shown here is derived from an EMBL/GenBank/DDBJ whole genome shotgun (WGS) entry which is preliminary data.</text>
</comment>
<dbReference type="Gene3D" id="3.30.750.170">
    <property type="match status" value="1"/>
</dbReference>
<dbReference type="PANTHER" id="PTHR32060">
    <property type="entry name" value="TAIL-SPECIFIC PROTEASE"/>
    <property type="match status" value="1"/>
</dbReference>
<name>A0ABS9ILA6_9FLAO</name>
<dbReference type="Gene3D" id="2.30.42.10">
    <property type="match status" value="1"/>
</dbReference>
<feature type="signal peptide" evidence="1">
    <location>
        <begin position="1"/>
        <end position="21"/>
    </location>
</feature>
<dbReference type="Pfam" id="PF03572">
    <property type="entry name" value="Peptidase_S41"/>
    <property type="match status" value="1"/>
</dbReference>
<keyword evidence="4" id="KW-1185">Reference proteome</keyword>
<reference evidence="3 4" key="1">
    <citation type="submission" date="2022-01" db="EMBL/GenBank/DDBJ databases">
        <title>Draft genome sequence of Sabulilitoribacter multivorans KCTC 32326.</title>
        <authorList>
            <person name="Oh J.-S."/>
        </authorList>
    </citation>
    <scope>NUCLEOTIDE SEQUENCE [LARGE SCALE GENOMIC DNA]</scope>
    <source>
        <strain evidence="3 4">M-M16</strain>
    </source>
</reference>
<dbReference type="SUPFAM" id="SSF52096">
    <property type="entry name" value="ClpP/crotonase"/>
    <property type="match status" value="1"/>
</dbReference>
<dbReference type="PANTHER" id="PTHR32060:SF30">
    <property type="entry name" value="CARBOXY-TERMINAL PROCESSING PROTEASE CTPA"/>
    <property type="match status" value="1"/>
</dbReference>
<evidence type="ECO:0000259" key="2">
    <source>
        <dbReference type="SMART" id="SM00245"/>
    </source>
</evidence>
<feature type="chain" id="PRO_5046387645" evidence="1">
    <location>
        <begin position="22"/>
        <end position="477"/>
    </location>
</feature>
<dbReference type="Gene3D" id="3.90.226.10">
    <property type="entry name" value="2-enoyl-CoA Hydratase, Chain A, domain 1"/>
    <property type="match status" value="1"/>
</dbReference>
<dbReference type="SMART" id="SM00245">
    <property type="entry name" value="TSPc"/>
    <property type="match status" value="1"/>
</dbReference>
<dbReference type="InterPro" id="IPR029045">
    <property type="entry name" value="ClpP/crotonase-like_dom_sf"/>
</dbReference>
<dbReference type="Proteomes" id="UP001200022">
    <property type="component" value="Unassembled WGS sequence"/>
</dbReference>
<dbReference type="CDD" id="cd07561">
    <property type="entry name" value="Peptidase_S41_CPP_like"/>
    <property type="match status" value="1"/>
</dbReference>
<proteinExistence type="predicted"/>
<dbReference type="RefSeq" id="WP_237232087.1">
    <property type="nucleotide sequence ID" value="NZ_JAKKDV010000005.1"/>
</dbReference>
<gene>
    <name evidence="3" type="ORF">L3X39_12155</name>
</gene>
<accession>A0ABS9ILA6</accession>
<dbReference type="InterPro" id="IPR005151">
    <property type="entry name" value="Tail-specific_protease"/>
</dbReference>
<protein>
    <submittedName>
        <fullName evidence="3">S41 family peptidase</fullName>
    </submittedName>
</protein>
<keyword evidence="1" id="KW-0732">Signal</keyword>
<evidence type="ECO:0000256" key="1">
    <source>
        <dbReference type="SAM" id="SignalP"/>
    </source>
</evidence>
<evidence type="ECO:0000313" key="4">
    <source>
        <dbReference type="Proteomes" id="UP001200022"/>
    </source>
</evidence>
<dbReference type="InterPro" id="IPR036034">
    <property type="entry name" value="PDZ_sf"/>
</dbReference>
<dbReference type="EMBL" id="JAKKDV010000005">
    <property type="protein sequence ID" value="MCF7561392.1"/>
    <property type="molecule type" value="Genomic_DNA"/>
</dbReference>
<sequence length="477" mass="52869">MKNLKALFLILIVSFSTISCFQDNDDNLITASEINDFIWKGMNVFYLYKAEIPNLADDRFSSNAEYADYLNSYSNPFDLFESLIHERQTVDRFSWIVDDYIALEQQFQGTSTVNGMEFTLFYAPNSTTEVIGVVRLVLPNSSADSNGVERGDIFYGIDGTILNENNFSQLLNQESYTINIGVFDDNGTPETNDDSIVPTGETISLTKTVYTENPIYQTQIFNVGGENVGYLMYNGFTAGSENALNTVFGDFKSNNVQHLVLDLRYNPGGSVTTTTYLASMITGQFSGEVFEKLIFNENFQSENTDYLFETQLQNGNAINSLNLSKLYVLTTGRSASASEGLINGLIPYIEVIQIGTNTTGKTQASRTLYDSPNFEKQGANPSHTYAMQPLVANGVNKNDESVPSTGLVPSFGFEYEERPGNYGVLGDLNEPMLALALADIESSTGKFEIIKFKAERSLKILKDSNEFNPHEGGLIID</sequence>
<feature type="domain" description="Tail specific protease" evidence="2">
    <location>
        <begin position="202"/>
        <end position="409"/>
    </location>
</feature>
<evidence type="ECO:0000313" key="3">
    <source>
        <dbReference type="EMBL" id="MCF7561392.1"/>
    </source>
</evidence>
<dbReference type="PROSITE" id="PS51257">
    <property type="entry name" value="PROKAR_LIPOPROTEIN"/>
    <property type="match status" value="1"/>
</dbReference>